<evidence type="ECO:0000256" key="7">
    <source>
        <dbReference type="ARBA" id="ARBA00023015"/>
    </source>
</evidence>
<dbReference type="InterPro" id="IPR014048">
    <property type="entry name" value="MethylDNA_cys_MeTrfase_DNA-bd"/>
</dbReference>
<dbReference type="CDD" id="cd06445">
    <property type="entry name" value="ATase"/>
    <property type="match status" value="1"/>
</dbReference>
<dbReference type="NCBIfam" id="TIGR00589">
    <property type="entry name" value="ogt"/>
    <property type="match status" value="1"/>
</dbReference>
<comment type="caution">
    <text evidence="12">The sequence shown here is derived from an EMBL/GenBank/DDBJ whole genome shotgun (WGS) entry which is preliminary data.</text>
</comment>
<name>A0A1E5Q3S2_9PROT</name>
<dbReference type="Pfam" id="PF12833">
    <property type="entry name" value="HTH_18"/>
    <property type="match status" value="1"/>
</dbReference>
<dbReference type="SUPFAM" id="SSF46689">
    <property type="entry name" value="Homeodomain-like"/>
    <property type="match status" value="1"/>
</dbReference>
<dbReference type="InterPro" id="IPR009057">
    <property type="entry name" value="Homeodomain-like_sf"/>
</dbReference>
<keyword evidence="13" id="KW-1185">Reference proteome</keyword>
<dbReference type="Gene3D" id="1.10.10.60">
    <property type="entry name" value="Homeodomain-like"/>
    <property type="match status" value="1"/>
</dbReference>
<evidence type="ECO:0000256" key="8">
    <source>
        <dbReference type="ARBA" id="ARBA00023163"/>
    </source>
</evidence>
<proteinExistence type="inferred from homology"/>
<evidence type="ECO:0000256" key="3">
    <source>
        <dbReference type="ARBA" id="ARBA00011918"/>
    </source>
</evidence>
<evidence type="ECO:0000313" key="12">
    <source>
        <dbReference type="EMBL" id="OEJ64432.1"/>
    </source>
</evidence>
<dbReference type="SUPFAM" id="SSF53155">
    <property type="entry name" value="Methylated DNA-protein cysteine methyltransferase domain"/>
    <property type="match status" value="1"/>
</dbReference>
<dbReference type="PROSITE" id="PS01124">
    <property type="entry name" value="HTH_ARAC_FAMILY_2"/>
    <property type="match status" value="1"/>
</dbReference>
<protein>
    <recommendedName>
        <fullName evidence="3">methylated-DNA--[protein]-cysteine S-methyltransferase</fullName>
        <ecNumber evidence="3">2.1.1.63</ecNumber>
    </recommendedName>
</protein>
<dbReference type="EMBL" id="MCGG01000071">
    <property type="protein sequence ID" value="OEJ64432.1"/>
    <property type="molecule type" value="Genomic_DNA"/>
</dbReference>
<evidence type="ECO:0000256" key="10">
    <source>
        <dbReference type="ARBA" id="ARBA00049348"/>
    </source>
</evidence>
<keyword evidence="7" id="KW-0805">Transcription regulation</keyword>
<dbReference type="InterPro" id="IPR018060">
    <property type="entry name" value="HTH_AraC"/>
</dbReference>
<accession>A0A1E5Q3S2</accession>
<evidence type="ECO:0000256" key="2">
    <source>
        <dbReference type="ARBA" id="ARBA00008711"/>
    </source>
</evidence>
<dbReference type="InterPro" id="IPR036388">
    <property type="entry name" value="WH-like_DNA-bd_sf"/>
</dbReference>
<dbReference type="Gene3D" id="3.30.160.70">
    <property type="entry name" value="Methylated DNA-protein cysteine methyltransferase domain"/>
    <property type="match status" value="1"/>
</dbReference>
<keyword evidence="8" id="KW-0804">Transcription</keyword>
<dbReference type="Proteomes" id="UP000095347">
    <property type="component" value="Unassembled WGS sequence"/>
</dbReference>
<dbReference type="Gene3D" id="1.10.10.10">
    <property type="entry name" value="Winged helix-like DNA-binding domain superfamily/Winged helix DNA-binding domain"/>
    <property type="match status" value="1"/>
</dbReference>
<evidence type="ECO:0000256" key="1">
    <source>
        <dbReference type="ARBA" id="ARBA00001286"/>
    </source>
</evidence>
<dbReference type="RefSeq" id="WP_069959285.1">
    <property type="nucleotide sequence ID" value="NZ_MCGG01000071.1"/>
</dbReference>
<evidence type="ECO:0000256" key="9">
    <source>
        <dbReference type="ARBA" id="ARBA00023204"/>
    </source>
</evidence>
<dbReference type="GO" id="GO:0032259">
    <property type="term" value="P:methylation"/>
    <property type="evidence" value="ECO:0007669"/>
    <property type="project" value="UniProtKB-KW"/>
</dbReference>
<comment type="catalytic activity">
    <reaction evidence="1">
        <text>a 4-O-methyl-thymidine in DNA + L-cysteinyl-[protein] = a thymidine in DNA + S-methyl-L-cysteinyl-[protein]</text>
        <dbReference type="Rhea" id="RHEA:53428"/>
        <dbReference type="Rhea" id="RHEA-COMP:10131"/>
        <dbReference type="Rhea" id="RHEA-COMP:10132"/>
        <dbReference type="Rhea" id="RHEA-COMP:13555"/>
        <dbReference type="Rhea" id="RHEA-COMP:13556"/>
        <dbReference type="ChEBI" id="CHEBI:29950"/>
        <dbReference type="ChEBI" id="CHEBI:82612"/>
        <dbReference type="ChEBI" id="CHEBI:137386"/>
        <dbReference type="ChEBI" id="CHEBI:137387"/>
        <dbReference type="EC" id="2.1.1.63"/>
    </reaction>
</comment>
<dbReference type="SUPFAM" id="SSF46767">
    <property type="entry name" value="Methylated DNA-protein cysteine methyltransferase, C-terminal domain"/>
    <property type="match status" value="1"/>
</dbReference>
<dbReference type="InterPro" id="IPR036631">
    <property type="entry name" value="MGMT_N_sf"/>
</dbReference>
<dbReference type="GO" id="GO:0003908">
    <property type="term" value="F:methylated-DNA-[protein]-cysteine S-methyltransferase activity"/>
    <property type="evidence" value="ECO:0007669"/>
    <property type="project" value="UniProtKB-EC"/>
</dbReference>
<dbReference type="FunFam" id="1.10.10.10:FF:000214">
    <property type="entry name" value="Methylated-DNA--protein-cysteine methyltransferase"/>
    <property type="match status" value="1"/>
</dbReference>
<gene>
    <name evidence="12" type="ORF">BEN30_16425</name>
</gene>
<dbReference type="PANTHER" id="PTHR10815">
    <property type="entry name" value="METHYLATED-DNA--PROTEIN-CYSTEINE METHYLTRANSFERASE"/>
    <property type="match status" value="1"/>
</dbReference>
<dbReference type="GO" id="GO:0043565">
    <property type="term" value="F:sequence-specific DNA binding"/>
    <property type="evidence" value="ECO:0007669"/>
    <property type="project" value="InterPro"/>
</dbReference>
<dbReference type="AlphaFoldDB" id="A0A1E5Q3S2"/>
<dbReference type="GO" id="GO:0006281">
    <property type="term" value="P:DNA repair"/>
    <property type="evidence" value="ECO:0007669"/>
    <property type="project" value="UniProtKB-KW"/>
</dbReference>
<dbReference type="GO" id="GO:0003700">
    <property type="term" value="F:DNA-binding transcription factor activity"/>
    <property type="evidence" value="ECO:0007669"/>
    <property type="project" value="InterPro"/>
</dbReference>
<sequence length="272" mass="29364">MSLQNDPDYTRIAAAIRFIAENRLEQPDLQDVARAIGLSPYHAQRVFTRWAGVSPKRFLSYLTLAHARELLARGESVMGTALDVGLSGPSRLHDLFVTFEAMTPGESQKGGRGLDISYCEVATPFGPAVLLKTLRGVCGFEFLGEGDTPKAIAEARWPGGTLQAVAPDERMVAQLFNRQPGSIALHVQGTQFQIRVWEALLKIAPGSATTYKRIAAQVGSPKGARAVGGAVGANPVGILIPCHRVIKETGIVEGYRWGSDRKRALLAWESCA</sequence>
<keyword evidence="5" id="KW-0808">Transferase</keyword>
<dbReference type="STRING" id="28181.BEN30_16425"/>
<dbReference type="OrthoDB" id="9802228at2"/>
<comment type="similarity">
    <text evidence="2">Belongs to the MGMT family.</text>
</comment>
<evidence type="ECO:0000256" key="6">
    <source>
        <dbReference type="ARBA" id="ARBA00022763"/>
    </source>
</evidence>
<evidence type="ECO:0000259" key="11">
    <source>
        <dbReference type="PROSITE" id="PS01124"/>
    </source>
</evidence>
<organism evidence="12 13">
    <name type="scientific">Magnetovibrio blakemorei</name>
    <dbReference type="NCBI Taxonomy" id="28181"/>
    <lineage>
        <taxon>Bacteria</taxon>
        <taxon>Pseudomonadati</taxon>
        <taxon>Pseudomonadota</taxon>
        <taxon>Alphaproteobacteria</taxon>
        <taxon>Rhodospirillales</taxon>
        <taxon>Magnetovibrionaceae</taxon>
        <taxon>Magnetovibrio</taxon>
    </lineage>
</organism>
<keyword evidence="4" id="KW-0489">Methyltransferase</keyword>
<dbReference type="SMART" id="SM00342">
    <property type="entry name" value="HTH_ARAC"/>
    <property type="match status" value="1"/>
</dbReference>
<dbReference type="EC" id="2.1.1.63" evidence="3"/>
<reference evidence="13" key="1">
    <citation type="submission" date="2016-07" db="EMBL/GenBank/DDBJ databases">
        <authorList>
            <person name="Florea S."/>
            <person name="Webb J.S."/>
            <person name="Jaromczyk J."/>
            <person name="Schardl C.L."/>
        </authorList>
    </citation>
    <scope>NUCLEOTIDE SEQUENCE [LARGE SCALE GENOMIC DNA]</scope>
    <source>
        <strain evidence="13">MV-1</strain>
    </source>
</reference>
<dbReference type="Pfam" id="PF01035">
    <property type="entry name" value="DNA_binding_1"/>
    <property type="match status" value="1"/>
</dbReference>
<feature type="domain" description="HTH araC/xylS-type" evidence="11">
    <location>
        <begin position="13"/>
        <end position="110"/>
    </location>
</feature>
<comment type="catalytic activity">
    <reaction evidence="10">
        <text>a 6-O-methyl-2'-deoxyguanosine in DNA + L-cysteinyl-[protein] = S-methyl-L-cysteinyl-[protein] + a 2'-deoxyguanosine in DNA</text>
        <dbReference type="Rhea" id="RHEA:24000"/>
        <dbReference type="Rhea" id="RHEA-COMP:10131"/>
        <dbReference type="Rhea" id="RHEA-COMP:10132"/>
        <dbReference type="Rhea" id="RHEA-COMP:11367"/>
        <dbReference type="Rhea" id="RHEA-COMP:11368"/>
        <dbReference type="ChEBI" id="CHEBI:29950"/>
        <dbReference type="ChEBI" id="CHEBI:82612"/>
        <dbReference type="ChEBI" id="CHEBI:85445"/>
        <dbReference type="ChEBI" id="CHEBI:85448"/>
        <dbReference type="EC" id="2.1.1.63"/>
    </reaction>
</comment>
<evidence type="ECO:0000256" key="4">
    <source>
        <dbReference type="ARBA" id="ARBA00022603"/>
    </source>
</evidence>
<dbReference type="InterPro" id="IPR001497">
    <property type="entry name" value="MethylDNA_cys_MeTrfase_AS"/>
</dbReference>
<dbReference type="PANTHER" id="PTHR10815:SF13">
    <property type="entry name" value="METHYLATED-DNA--PROTEIN-CYSTEINE METHYLTRANSFERASE"/>
    <property type="match status" value="1"/>
</dbReference>
<keyword evidence="9" id="KW-0234">DNA repair</keyword>
<dbReference type="InterPro" id="IPR036217">
    <property type="entry name" value="MethylDNA_cys_MeTrfase_DNAb"/>
</dbReference>
<dbReference type="PROSITE" id="PS00374">
    <property type="entry name" value="MGMT"/>
    <property type="match status" value="1"/>
</dbReference>
<evidence type="ECO:0000313" key="13">
    <source>
        <dbReference type="Proteomes" id="UP000095347"/>
    </source>
</evidence>
<evidence type="ECO:0000256" key="5">
    <source>
        <dbReference type="ARBA" id="ARBA00022679"/>
    </source>
</evidence>
<keyword evidence="6" id="KW-0227">DNA damage</keyword>